<comment type="caution">
    <text evidence="1">The sequence shown here is derived from an EMBL/GenBank/DDBJ whole genome shotgun (WGS) entry which is preliminary data.</text>
</comment>
<name>A0A1J4TAF7_9BACT</name>
<dbReference type="STRING" id="1805146.AUJ27_00920"/>
<organism evidence="1 2">
    <name type="scientific">Candidatus Falkowbacteria bacterium CG1_02_37_44</name>
    <dbReference type="NCBI Taxonomy" id="1805146"/>
    <lineage>
        <taxon>Bacteria</taxon>
        <taxon>Candidatus Falkowiibacteriota</taxon>
    </lineage>
</organism>
<gene>
    <name evidence="1" type="ORF">AUJ27_00920</name>
</gene>
<dbReference type="EMBL" id="MNUU01000016">
    <property type="protein sequence ID" value="OIO08321.1"/>
    <property type="molecule type" value="Genomic_DNA"/>
</dbReference>
<sequence>MNNKNNSEIYFRNYLFRADGGNPCLPAGKEPITSRWSLSASGGKGLPRLPSALSRWWDSNPLPLLYESIAPPAYA</sequence>
<dbReference type="Proteomes" id="UP000183192">
    <property type="component" value="Unassembled WGS sequence"/>
</dbReference>
<evidence type="ECO:0000313" key="2">
    <source>
        <dbReference type="Proteomes" id="UP000183192"/>
    </source>
</evidence>
<evidence type="ECO:0000313" key="1">
    <source>
        <dbReference type="EMBL" id="OIO08321.1"/>
    </source>
</evidence>
<accession>A0A1J4TAF7</accession>
<dbReference type="AlphaFoldDB" id="A0A1J4TAF7"/>
<proteinExistence type="predicted"/>
<reference evidence="1 2" key="1">
    <citation type="journal article" date="2016" name="Environ. Microbiol.">
        <title>Genomic resolution of a cold subsurface aquifer community provides metabolic insights for novel microbes adapted to high CO concentrations.</title>
        <authorList>
            <person name="Probst A.J."/>
            <person name="Castelle C.J."/>
            <person name="Singh A."/>
            <person name="Brown C.T."/>
            <person name="Anantharaman K."/>
            <person name="Sharon I."/>
            <person name="Hug L.A."/>
            <person name="Burstein D."/>
            <person name="Emerson J.B."/>
            <person name="Thomas B.C."/>
            <person name="Banfield J.F."/>
        </authorList>
    </citation>
    <scope>NUCLEOTIDE SEQUENCE [LARGE SCALE GENOMIC DNA]</scope>
    <source>
        <strain evidence="1">CG1_02_37_44</strain>
    </source>
</reference>
<protein>
    <submittedName>
        <fullName evidence="1">Uncharacterized protein</fullName>
    </submittedName>
</protein>